<evidence type="ECO:0000313" key="3">
    <source>
        <dbReference type="Proteomes" id="UP000005239"/>
    </source>
</evidence>
<proteinExistence type="predicted"/>
<protein>
    <submittedName>
        <fullName evidence="2">Uncharacterized protein</fullName>
    </submittedName>
</protein>
<reference evidence="2" key="2">
    <citation type="submission" date="2022-06" db="UniProtKB">
        <authorList>
            <consortium name="EnsemblMetazoa"/>
        </authorList>
    </citation>
    <scope>IDENTIFICATION</scope>
    <source>
        <strain evidence="2">PS312</strain>
    </source>
</reference>
<organism evidence="2 3">
    <name type="scientific">Pristionchus pacificus</name>
    <name type="common">Parasitic nematode worm</name>
    <dbReference type="NCBI Taxonomy" id="54126"/>
    <lineage>
        <taxon>Eukaryota</taxon>
        <taxon>Metazoa</taxon>
        <taxon>Ecdysozoa</taxon>
        <taxon>Nematoda</taxon>
        <taxon>Chromadorea</taxon>
        <taxon>Rhabditida</taxon>
        <taxon>Rhabditina</taxon>
        <taxon>Diplogasteromorpha</taxon>
        <taxon>Diplogasteroidea</taxon>
        <taxon>Neodiplogasteridae</taxon>
        <taxon>Pristionchus</taxon>
    </lineage>
</organism>
<dbReference type="Proteomes" id="UP000005239">
    <property type="component" value="Unassembled WGS sequence"/>
</dbReference>
<gene>
    <name evidence="2" type="primary">WBGene00274823</name>
</gene>
<reference evidence="3" key="1">
    <citation type="journal article" date="2008" name="Nat. Genet.">
        <title>The Pristionchus pacificus genome provides a unique perspective on nematode lifestyle and parasitism.</title>
        <authorList>
            <person name="Dieterich C."/>
            <person name="Clifton S.W."/>
            <person name="Schuster L.N."/>
            <person name="Chinwalla A."/>
            <person name="Delehaunty K."/>
            <person name="Dinkelacker I."/>
            <person name="Fulton L."/>
            <person name="Fulton R."/>
            <person name="Godfrey J."/>
            <person name="Minx P."/>
            <person name="Mitreva M."/>
            <person name="Roeseler W."/>
            <person name="Tian H."/>
            <person name="Witte H."/>
            <person name="Yang S.P."/>
            <person name="Wilson R.K."/>
            <person name="Sommer R.J."/>
        </authorList>
    </citation>
    <scope>NUCLEOTIDE SEQUENCE [LARGE SCALE GENOMIC DNA]</scope>
    <source>
        <strain evidence="3">PS312</strain>
    </source>
</reference>
<sequence length="62" mass="7318">MNDDDLVFFSNSREREATSRRRQNPRSIEADDEVVDSTDVFRKKKVLDRTFRDKMTKHTGVA</sequence>
<accession>A0A8R1UQ93</accession>
<evidence type="ECO:0000313" key="2">
    <source>
        <dbReference type="EnsemblMetazoa" id="PPA36454.1"/>
    </source>
</evidence>
<accession>A0A2A6CYQ9</accession>
<evidence type="ECO:0000256" key="1">
    <source>
        <dbReference type="SAM" id="MobiDB-lite"/>
    </source>
</evidence>
<name>A0A2A6CYQ9_PRIPA</name>
<dbReference type="AlphaFoldDB" id="A0A2A6CYQ9"/>
<keyword evidence="3" id="KW-1185">Reference proteome</keyword>
<dbReference type="EnsemblMetazoa" id="PPA36454.1">
    <property type="protein sequence ID" value="PPA36454.1"/>
    <property type="gene ID" value="WBGene00274823"/>
</dbReference>
<feature type="region of interest" description="Disordered" evidence="1">
    <location>
        <begin position="1"/>
        <end position="29"/>
    </location>
</feature>